<dbReference type="AlphaFoldDB" id="A0ABD2XN52"/>
<gene>
    <name evidence="2" type="ORF">TKK_000990</name>
</gene>
<evidence type="ECO:0000313" key="3">
    <source>
        <dbReference type="Proteomes" id="UP001627154"/>
    </source>
</evidence>
<name>A0ABD2XN52_9HYME</name>
<dbReference type="PANTHER" id="PTHR47331:SF1">
    <property type="entry name" value="GAG-LIKE PROTEIN"/>
    <property type="match status" value="1"/>
</dbReference>
<feature type="compositionally biased region" description="Basic and acidic residues" evidence="1">
    <location>
        <begin position="45"/>
        <end position="55"/>
    </location>
</feature>
<organism evidence="2 3">
    <name type="scientific">Trichogramma kaykai</name>
    <dbReference type="NCBI Taxonomy" id="54128"/>
    <lineage>
        <taxon>Eukaryota</taxon>
        <taxon>Metazoa</taxon>
        <taxon>Ecdysozoa</taxon>
        <taxon>Arthropoda</taxon>
        <taxon>Hexapoda</taxon>
        <taxon>Insecta</taxon>
        <taxon>Pterygota</taxon>
        <taxon>Neoptera</taxon>
        <taxon>Endopterygota</taxon>
        <taxon>Hymenoptera</taxon>
        <taxon>Apocrita</taxon>
        <taxon>Proctotrupomorpha</taxon>
        <taxon>Chalcidoidea</taxon>
        <taxon>Trichogrammatidae</taxon>
        <taxon>Trichogramma</taxon>
    </lineage>
</organism>
<keyword evidence="3" id="KW-1185">Reference proteome</keyword>
<dbReference type="EMBL" id="JBJJXI010000018">
    <property type="protein sequence ID" value="KAL3406868.1"/>
    <property type="molecule type" value="Genomic_DNA"/>
</dbReference>
<dbReference type="Proteomes" id="UP001627154">
    <property type="component" value="Unassembled WGS sequence"/>
</dbReference>
<reference evidence="2 3" key="1">
    <citation type="journal article" date="2024" name="bioRxiv">
        <title>A reference genome for Trichogramma kaykai: A tiny desert-dwelling parasitoid wasp with competing sex-ratio distorters.</title>
        <authorList>
            <person name="Culotta J."/>
            <person name="Lindsey A.R."/>
        </authorList>
    </citation>
    <scope>NUCLEOTIDE SEQUENCE [LARGE SCALE GENOMIC DNA]</scope>
    <source>
        <strain evidence="2 3">KSX58</strain>
    </source>
</reference>
<evidence type="ECO:0000256" key="1">
    <source>
        <dbReference type="SAM" id="MobiDB-lite"/>
    </source>
</evidence>
<proteinExistence type="predicted"/>
<feature type="region of interest" description="Disordered" evidence="1">
    <location>
        <begin position="40"/>
        <end position="64"/>
    </location>
</feature>
<evidence type="ECO:0000313" key="2">
    <source>
        <dbReference type="EMBL" id="KAL3406868.1"/>
    </source>
</evidence>
<comment type="caution">
    <text evidence="2">The sequence shown here is derived from an EMBL/GenBank/DDBJ whole genome shotgun (WGS) entry which is preliminary data.</text>
</comment>
<sequence>MSQKRFCYQCLGAHMIKDCEAPTACFNCNGKHHTLIHVPSKKSKVKNEASKRVQEEASSSNENSTTVRNVLAAVSFEKIDDDLEALLATPHVRISADEAPSAVIRALIDQCAQSSFVTEELCQRLRLKKRRVNVPISGSAKKSKKEGTIVCVHTEDRLDEQLKAFWEVKEPPHVLPWSSEDKMCEKHYFKHTVRLNDGRYQVRLHIKPNLPAFDLL</sequence>
<accession>A0ABD2XN52</accession>
<dbReference type="PANTHER" id="PTHR47331">
    <property type="entry name" value="PHD-TYPE DOMAIN-CONTAINING PROTEIN"/>
    <property type="match status" value="1"/>
</dbReference>
<protein>
    <submittedName>
        <fullName evidence="2">Uncharacterized protein</fullName>
    </submittedName>
</protein>